<protein>
    <submittedName>
        <fullName evidence="2">Uncharacterized protein</fullName>
    </submittedName>
</protein>
<evidence type="ECO:0000313" key="2">
    <source>
        <dbReference type="EMBL" id="PKS06498.1"/>
    </source>
</evidence>
<sequence>MADRRRFGRVHPDKAGLEKENAVGQEGPRYLTVDPSWRISDFPDPLAPKPNITASCPPGMTKDHENRLWEQLQKYKEQAKKLDNSDSA</sequence>
<evidence type="ECO:0000313" key="3">
    <source>
        <dbReference type="Proteomes" id="UP000233524"/>
    </source>
</evidence>
<keyword evidence="3" id="KW-1185">Reference proteome</keyword>
<accession>A0A2N3N240</accession>
<proteinExistence type="predicted"/>
<comment type="caution">
    <text evidence="2">The sequence shown here is derived from an EMBL/GenBank/DDBJ whole genome shotgun (WGS) entry which is preliminary data.</text>
</comment>
<name>A0A2N3N240_9PEZI</name>
<feature type="region of interest" description="Disordered" evidence="1">
    <location>
        <begin position="1"/>
        <end position="28"/>
    </location>
</feature>
<dbReference type="VEuPathDB" id="FungiDB:jhhlp_007246"/>
<dbReference type="EMBL" id="NLAX01001034">
    <property type="protein sequence ID" value="PKS06498.1"/>
    <property type="molecule type" value="Genomic_DNA"/>
</dbReference>
<feature type="region of interest" description="Disordered" evidence="1">
    <location>
        <begin position="43"/>
        <end position="64"/>
    </location>
</feature>
<dbReference type="Proteomes" id="UP000233524">
    <property type="component" value="Unassembled WGS sequence"/>
</dbReference>
<organism evidence="2 3">
    <name type="scientific">Lomentospora prolificans</name>
    <dbReference type="NCBI Taxonomy" id="41688"/>
    <lineage>
        <taxon>Eukaryota</taxon>
        <taxon>Fungi</taxon>
        <taxon>Dikarya</taxon>
        <taxon>Ascomycota</taxon>
        <taxon>Pezizomycotina</taxon>
        <taxon>Sordariomycetes</taxon>
        <taxon>Hypocreomycetidae</taxon>
        <taxon>Microascales</taxon>
        <taxon>Microascaceae</taxon>
        <taxon>Lomentospora</taxon>
    </lineage>
</organism>
<gene>
    <name evidence="2" type="ORF">jhhlp_007246</name>
</gene>
<feature type="compositionally biased region" description="Basic and acidic residues" evidence="1">
    <location>
        <begin position="1"/>
        <end position="21"/>
    </location>
</feature>
<reference evidence="2 3" key="1">
    <citation type="journal article" date="2017" name="G3 (Bethesda)">
        <title>First Draft Genome Sequence of the Pathogenic Fungus Lomentospora prolificans (Formerly Scedosporium prolificans).</title>
        <authorList>
            <person name="Luo R."/>
            <person name="Zimin A."/>
            <person name="Workman R."/>
            <person name="Fan Y."/>
            <person name="Pertea G."/>
            <person name="Grossman N."/>
            <person name="Wear M.P."/>
            <person name="Jia B."/>
            <person name="Miller H."/>
            <person name="Casadevall A."/>
            <person name="Timp W."/>
            <person name="Zhang S.X."/>
            <person name="Salzberg S.L."/>
        </authorList>
    </citation>
    <scope>NUCLEOTIDE SEQUENCE [LARGE SCALE GENOMIC DNA]</scope>
    <source>
        <strain evidence="2 3">JHH-5317</strain>
    </source>
</reference>
<dbReference type="OrthoDB" id="5220903at2759"/>
<dbReference type="AlphaFoldDB" id="A0A2N3N240"/>
<evidence type="ECO:0000256" key="1">
    <source>
        <dbReference type="SAM" id="MobiDB-lite"/>
    </source>
</evidence>
<dbReference type="InParanoid" id="A0A2N3N240"/>